<dbReference type="PANTHER" id="PTHR24166:SF48">
    <property type="entry name" value="PROTEIN VAPYRIN"/>
    <property type="match status" value="1"/>
</dbReference>
<evidence type="ECO:0000313" key="4">
    <source>
        <dbReference type="EMBL" id="CAD8552361.1"/>
    </source>
</evidence>
<dbReference type="InterPro" id="IPR002110">
    <property type="entry name" value="Ankyrin_rpt"/>
</dbReference>
<dbReference type="Gene3D" id="1.25.40.20">
    <property type="entry name" value="Ankyrin repeat-containing domain"/>
    <property type="match status" value="1"/>
</dbReference>
<dbReference type="PROSITE" id="PS50297">
    <property type="entry name" value="ANK_REP_REGION"/>
    <property type="match status" value="1"/>
</dbReference>
<dbReference type="InterPro" id="IPR050889">
    <property type="entry name" value="Dendritic_Spine_Reg/Scaffold"/>
</dbReference>
<evidence type="ECO:0000256" key="2">
    <source>
        <dbReference type="ARBA" id="ARBA00023043"/>
    </source>
</evidence>
<keyword evidence="2 3" id="KW-0040">ANK repeat</keyword>
<gene>
    <name evidence="4" type="ORF">CLEP1334_LOCUS27652</name>
</gene>
<name>A0A7S0JJJ5_9EUKA</name>
<dbReference type="InterPro" id="IPR036770">
    <property type="entry name" value="Ankyrin_rpt-contain_sf"/>
</dbReference>
<dbReference type="EMBL" id="HBER01055411">
    <property type="protein sequence ID" value="CAD8552361.1"/>
    <property type="molecule type" value="Transcribed_RNA"/>
</dbReference>
<dbReference type="SMART" id="SM00248">
    <property type="entry name" value="ANK"/>
    <property type="match status" value="3"/>
</dbReference>
<keyword evidence="1" id="KW-0677">Repeat</keyword>
<evidence type="ECO:0000256" key="1">
    <source>
        <dbReference type="ARBA" id="ARBA00022737"/>
    </source>
</evidence>
<dbReference type="PROSITE" id="PS50088">
    <property type="entry name" value="ANK_REPEAT"/>
    <property type="match status" value="1"/>
</dbReference>
<feature type="repeat" description="ANK" evidence="3">
    <location>
        <begin position="81"/>
        <end position="113"/>
    </location>
</feature>
<reference evidence="4" key="1">
    <citation type="submission" date="2021-01" db="EMBL/GenBank/DDBJ databases">
        <authorList>
            <person name="Corre E."/>
            <person name="Pelletier E."/>
            <person name="Niang G."/>
            <person name="Scheremetjew M."/>
            <person name="Finn R."/>
            <person name="Kale V."/>
            <person name="Holt S."/>
            <person name="Cochrane G."/>
            <person name="Meng A."/>
            <person name="Brown T."/>
            <person name="Cohen L."/>
        </authorList>
    </citation>
    <scope>NUCLEOTIDE SEQUENCE</scope>
    <source>
        <strain evidence="4">RCC1130</strain>
    </source>
</reference>
<dbReference type="AlphaFoldDB" id="A0A7S0JJJ5"/>
<accession>A0A7S0JJJ5</accession>
<protein>
    <submittedName>
        <fullName evidence="4">Uncharacterized protein</fullName>
    </submittedName>
</protein>
<sequence length="149" mass="15860">MDREGLTPLLAAARAAYQKSGARAAQRQCVALCVQHGAQLNTARCPEGRTAIFYISAIGATDELEYMVSVGRADVHATCRQGMGAIHFAAAHGQPDSLRLLLSHGAQAEAVDARGRFVLEHALIGMPGVSLPGKGHADCHRLLLRHMAR</sequence>
<evidence type="ECO:0000256" key="3">
    <source>
        <dbReference type="PROSITE-ProRule" id="PRU00023"/>
    </source>
</evidence>
<dbReference type="SUPFAM" id="SSF48403">
    <property type="entry name" value="Ankyrin repeat"/>
    <property type="match status" value="1"/>
</dbReference>
<dbReference type="PANTHER" id="PTHR24166">
    <property type="entry name" value="ROLLING PEBBLES, ISOFORM B"/>
    <property type="match status" value="1"/>
</dbReference>
<dbReference type="Pfam" id="PF12796">
    <property type="entry name" value="Ank_2"/>
    <property type="match status" value="1"/>
</dbReference>
<organism evidence="4">
    <name type="scientific">Calcidiscus leptoporus</name>
    <dbReference type="NCBI Taxonomy" id="127549"/>
    <lineage>
        <taxon>Eukaryota</taxon>
        <taxon>Haptista</taxon>
        <taxon>Haptophyta</taxon>
        <taxon>Prymnesiophyceae</taxon>
        <taxon>Coccolithales</taxon>
        <taxon>Calcidiscaceae</taxon>
        <taxon>Calcidiscus</taxon>
    </lineage>
</organism>
<proteinExistence type="predicted"/>